<evidence type="ECO:0000259" key="3">
    <source>
        <dbReference type="Pfam" id="PF04504"/>
    </source>
</evidence>
<feature type="compositionally biased region" description="Acidic residues" evidence="2">
    <location>
        <begin position="38"/>
        <end position="48"/>
    </location>
</feature>
<evidence type="ECO:0000256" key="1">
    <source>
        <dbReference type="ARBA" id="ARBA00010820"/>
    </source>
</evidence>
<comment type="similarity">
    <text evidence="1">Belongs to the GeBP family.</text>
</comment>
<dbReference type="GO" id="GO:0005634">
    <property type="term" value="C:nucleus"/>
    <property type="evidence" value="ECO:0000318"/>
    <property type="project" value="GO_Central"/>
</dbReference>
<dbReference type="AlphaFoldDB" id="A0A0A0L833"/>
<reference evidence="4 5" key="4">
    <citation type="journal article" date="2011" name="BMC Genomics">
        <title>RNA-Seq improves annotation of protein-coding genes in the cucumber genome.</title>
        <authorList>
            <person name="Li Z."/>
            <person name="Zhang Z."/>
            <person name="Yan P."/>
            <person name="Huang S."/>
            <person name="Fei Z."/>
            <person name="Lin K."/>
        </authorList>
    </citation>
    <scope>NUCLEOTIDE SEQUENCE [LARGE SCALE GENOMIC DNA]</scope>
    <source>
        <strain evidence="5">cv. 9930</strain>
    </source>
</reference>
<dbReference type="Gramene" id="KGN58090">
    <property type="protein sequence ID" value="KGN58090"/>
    <property type="gene ID" value="Csa_3G498910"/>
</dbReference>
<organism evidence="4 5">
    <name type="scientific">Cucumis sativus</name>
    <name type="common">Cucumber</name>
    <dbReference type="NCBI Taxonomy" id="3659"/>
    <lineage>
        <taxon>Eukaryota</taxon>
        <taxon>Viridiplantae</taxon>
        <taxon>Streptophyta</taxon>
        <taxon>Embryophyta</taxon>
        <taxon>Tracheophyta</taxon>
        <taxon>Spermatophyta</taxon>
        <taxon>Magnoliopsida</taxon>
        <taxon>eudicotyledons</taxon>
        <taxon>Gunneridae</taxon>
        <taxon>Pentapetalae</taxon>
        <taxon>rosids</taxon>
        <taxon>fabids</taxon>
        <taxon>Cucurbitales</taxon>
        <taxon>Cucurbitaceae</taxon>
        <taxon>Benincaseae</taxon>
        <taxon>Cucumis</taxon>
    </lineage>
</organism>
<evidence type="ECO:0000313" key="5">
    <source>
        <dbReference type="Proteomes" id="UP000029981"/>
    </source>
</evidence>
<name>A0A0A0L833_CUCSA</name>
<feature type="compositionally biased region" description="Polar residues" evidence="2">
    <location>
        <begin position="20"/>
        <end position="32"/>
    </location>
</feature>
<reference evidence="4 5" key="2">
    <citation type="journal article" date="2009" name="PLoS ONE">
        <title>An integrated genetic and cytogenetic map of the cucumber genome.</title>
        <authorList>
            <person name="Ren Y."/>
            <person name="Zhang Z."/>
            <person name="Liu J."/>
            <person name="Staub J.E."/>
            <person name="Han Y."/>
            <person name="Cheng Z."/>
            <person name="Li X."/>
            <person name="Lu J."/>
            <person name="Miao H."/>
            <person name="Kang H."/>
            <person name="Xie B."/>
            <person name="Gu X."/>
            <person name="Wang X."/>
            <person name="Du Y."/>
            <person name="Jin W."/>
            <person name="Huang S."/>
        </authorList>
    </citation>
    <scope>NUCLEOTIDE SEQUENCE [LARGE SCALE GENOMIC DNA]</scope>
    <source>
        <strain evidence="5">cv. 9930</strain>
    </source>
</reference>
<dbReference type="EMBL" id="CM002924">
    <property type="protein sequence ID" value="KGN58090.1"/>
    <property type="molecule type" value="Genomic_DNA"/>
</dbReference>
<gene>
    <name evidence="4" type="ORF">Csa_3G498910</name>
</gene>
<dbReference type="Proteomes" id="UP000029981">
    <property type="component" value="Chromosome 3"/>
</dbReference>
<proteinExistence type="inferred from homology"/>
<evidence type="ECO:0000256" key="2">
    <source>
        <dbReference type="SAM" id="MobiDB-lite"/>
    </source>
</evidence>
<evidence type="ECO:0000313" key="4">
    <source>
        <dbReference type="EMBL" id="KGN58090.1"/>
    </source>
</evidence>
<feature type="region of interest" description="Disordered" evidence="2">
    <location>
        <begin position="1"/>
        <end position="52"/>
    </location>
</feature>
<reference evidence="4 5" key="1">
    <citation type="journal article" date="2009" name="Nat. Genet.">
        <title>The genome of the cucumber, Cucumis sativus L.</title>
        <authorList>
            <person name="Huang S."/>
            <person name="Li R."/>
            <person name="Zhang Z."/>
            <person name="Li L."/>
            <person name="Gu X."/>
            <person name="Fan W."/>
            <person name="Lucas W.J."/>
            <person name="Wang X."/>
            <person name="Xie B."/>
            <person name="Ni P."/>
            <person name="Ren Y."/>
            <person name="Zhu H."/>
            <person name="Li J."/>
            <person name="Lin K."/>
            <person name="Jin W."/>
            <person name="Fei Z."/>
            <person name="Li G."/>
            <person name="Staub J."/>
            <person name="Kilian A."/>
            <person name="van der Vossen E.A."/>
            <person name="Wu Y."/>
            <person name="Guo J."/>
            <person name="He J."/>
            <person name="Jia Z."/>
            <person name="Ren Y."/>
            <person name="Tian G."/>
            <person name="Lu Y."/>
            <person name="Ruan J."/>
            <person name="Qian W."/>
            <person name="Wang M."/>
            <person name="Huang Q."/>
            <person name="Li B."/>
            <person name="Xuan Z."/>
            <person name="Cao J."/>
            <person name="Asan"/>
            <person name="Wu Z."/>
            <person name="Zhang J."/>
            <person name="Cai Q."/>
            <person name="Bai Y."/>
            <person name="Zhao B."/>
            <person name="Han Y."/>
            <person name="Li Y."/>
            <person name="Li X."/>
            <person name="Wang S."/>
            <person name="Shi Q."/>
            <person name="Liu S."/>
            <person name="Cho W.K."/>
            <person name="Kim J.Y."/>
            <person name="Xu Y."/>
            <person name="Heller-Uszynska K."/>
            <person name="Miao H."/>
            <person name="Cheng Z."/>
            <person name="Zhang S."/>
            <person name="Wu J."/>
            <person name="Yang Y."/>
            <person name="Kang H."/>
            <person name="Li M."/>
            <person name="Liang H."/>
            <person name="Ren X."/>
            <person name="Shi Z."/>
            <person name="Wen M."/>
            <person name="Jian M."/>
            <person name="Yang H."/>
            <person name="Zhang G."/>
            <person name="Yang Z."/>
            <person name="Chen R."/>
            <person name="Liu S."/>
            <person name="Li J."/>
            <person name="Ma L."/>
            <person name="Liu H."/>
            <person name="Zhou Y."/>
            <person name="Zhao J."/>
            <person name="Fang X."/>
            <person name="Li G."/>
            <person name="Fang L."/>
            <person name="Li Y."/>
            <person name="Liu D."/>
            <person name="Zheng H."/>
            <person name="Zhang Y."/>
            <person name="Qin N."/>
            <person name="Li Z."/>
            <person name="Yang G."/>
            <person name="Yang S."/>
            <person name="Bolund L."/>
            <person name="Kristiansen K."/>
            <person name="Zheng H."/>
            <person name="Li S."/>
            <person name="Zhang X."/>
            <person name="Yang H."/>
            <person name="Wang J."/>
            <person name="Sun R."/>
            <person name="Zhang B."/>
            <person name="Jiang S."/>
            <person name="Wang J."/>
            <person name="Du Y."/>
            <person name="Li S."/>
        </authorList>
    </citation>
    <scope>NUCLEOTIDE SEQUENCE [LARGE SCALE GENOMIC DNA]</scope>
    <source>
        <strain evidence="5">cv. 9930</strain>
    </source>
</reference>
<feature type="domain" description="Glabrous enhancer-binding protein-like DBD" evidence="3">
    <location>
        <begin position="48"/>
        <end position="107"/>
    </location>
</feature>
<reference evidence="4 5" key="3">
    <citation type="journal article" date="2010" name="BMC Genomics">
        <title>Transcriptome sequencing and comparative analysis of cucumber flowers with different sex types.</title>
        <authorList>
            <person name="Guo S."/>
            <person name="Zheng Y."/>
            <person name="Joung J.G."/>
            <person name="Liu S."/>
            <person name="Zhang Z."/>
            <person name="Crasta O.R."/>
            <person name="Sobral B.W."/>
            <person name="Xu Y."/>
            <person name="Huang S."/>
            <person name="Fei Z."/>
        </authorList>
    </citation>
    <scope>NUCLEOTIDE SEQUENCE [LARGE SCALE GENOMIC DNA]</scope>
    <source>
        <strain evidence="5">cv. 9930</strain>
    </source>
</reference>
<dbReference type="Pfam" id="PF04504">
    <property type="entry name" value="GeBP-like_DBD"/>
    <property type="match status" value="1"/>
</dbReference>
<protein>
    <recommendedName>
        <fullName evidence="3">Glabrous enhancer-binding protein-like DBD domain-containing protein</fullName>
    </recommendedName>
</protein>
<keyword evidence="5" id="KW-1185">Reference proteome</keyword>
<sequence>MATSFSDAETEDNYLESKFESPQISSSNNSKCGRQEDESWNPEMEDQELEGKLSVEVSNSQLSDKVYRLKKRFILMKANKSCDNNKMRTFSDSNYKKLFELSSNIWGDEENPKLSEDPSARGFYNDEKVFQMALEKLKVDITFIPPHDLQNIRKEWEDVMSARNGYELKYAKLLEEIS</sequence>
<accession>A0A0A0L833</accession>
<dbReference type="InterPro" id="IPR053932">
    <property type="entry name" value="GeBP-like_DBD"/>
</dbReference>